<dbReference type="OrthoDB" id="5966355at2759"/>
<dbReference type="InterPro" id="IPR000421">
    <property type="entry name" value="FA58C"/>
</dbReference>
<accession>A0A9W9ZAE2</accession>
<dbReference type="PROSITE" id="PS50022">
    <property type="entry name" value="FA58C_3"/>
    <property type="match status" value="1"/>
</dbReference>
<feature type="domain" description="F5/8 type C" evidence="1">
    <location>
        <begin position="57"/>
        <end position="209"/>
    </location>
</feature>
<dbReference type="EMBL" id="MU826384">
    <property type="protein sequence ID" value="KAJ7377048.1"/>
    <property type="molecule type" value="Genomic_DNA"/>
</dbReference>
<dbReference type="SUPFAM" id="SSF49785">
    <property type="entry name" value="Galactose-binding domain-like"/>
    <property type="match status" value="1"/>
</dbReference>
<gene>
    <name evidence="2" type="primary">MUC5B_2</name>
    <name evidence="2" type="ORF">OS493_031006</name>
</gene>
<dbReference type="PANTHER" id="PTHR24543">
    <property type="entry name" value="MULTICOPPER OXIDASE-RELATED"/>
    <property type="match status" value="1"/>
</dbReference>
<dbReference type="Gene3D" id="2.60.120.260">
    <property type="entry name" value="Galactose-binding domain-like"/>
    <property type="match status" value="1"/>
</dbReference>
<dbReference type="AlphaFoldDB" id="A0A9W9ZAE2"/>
<reference evidence="2" key="1">
    <citation type="submission" date="2023-01" db="EMBL/GenBank/DDBJ databases">
        <title>Genome assembly of the deep-sea coral Lophelia pertusa.</title>
        <authorList>
            <person name="Herrera S."/>
            <person name="Cordes E."/>
        </authorList>
    </citation>
    <scope>NUCLEOTIDE SEQUENCE</scope>
    <source>
        <strain evidence="2">USNM1676648</strain>
        <tissue evidence="2">Polyp</tissue>
    </source>
</reference>
<dbReference type="CDD" id="cd00057">
    <property type="entry name" value="FA58C"/>
    <property type="match status" value="1"/>
</dbReference>
<dbReference type="InterPro" id="IPR008979">
    <property type="entry name" value="Galactose-bd-like_sf"/>
</dbReference>
<dbReference type="Proteomes" id="UP001163046">
    <property type="component" value="Unassembled WGS sequence"/>
</dbReference>
<sequence>MLAVKTLKLACKRPVLKVDLWGDRNGQTVLSGTRADGKIHDCTAHVNLKYNGSADTCTTPSGSREFAHEGPASASFKYYVKPHRLVLFPGGEPHEARFGKKAWLPSGKLSTDKSQFLEVNFTSKVKVRRLSTKGRDESYVTRFILYFGVDGVRWNPYKVGGRIKEFPANTNAEYVQMITLPIPIEAKFIRINPVGWHNSIALKVEFYGCVLSQQPSSSGMSAFNLFLLID</sequence>
<organism evidence="2 3">
    <name type="scientific">Desmophyllum pertusum</name>
    <dbReference type="NCBI Taxonomy" id="174260"/>
    <lineage>
        <taxon>Eukaryota</taxon>
        <taxon>Metazoa</taxon>
        <taxon>Cnidaria</taxon>
        <taxon>Anthozoa</taxon>
        <taxon>Hexacorallia</taxon>
        <taxon>Scleractinia</taxon>
        <taxon>Caryophylliina</taxon>
        <taxon>Caryophylliidae</taxon>
        <taxon>Desmophyllum</taxon>
    </lineage>
</organism>
<evidence type="ECO:0000259" key="1">
    <source>
        <dbReference type="PROSITE" id="PS50022"/>
    </source>
</evidence>
<keyword evidence="3" id="KW-1185">Reference proteome</keyword>
<dbReference type="SMART" id="SM00231">
    <property type="entry name" value="FA58C"/>
    <property type="match status" value="1"/>
</dbReference>
<proteinExistence type="predicted"/>
<dbReference type="Pfam" id="PF00754">
    <property type="entry name" value="F5_F8_type_C"/>
    <property type="match status" value="1"/>
</dbReference>
<evidence type="ECO:0000313" key="3">
    <source>
        <dbReference type="Proteomes" id="UP001163046"/>
    </source>
</evidence>
<comment type="caution">
    <text evidence="2">The sequence shown here is derived from an EMBL/GenBank/DDBJ whole genome shotgun (WGS) entry which is preliminary data.</text>
</comment>
<evidence type="ECO:0000313" key="2">
    <source>
        <dbReference type="EMBL" id="KAJ7377048.1"/>
    </source>
</evidence>
<protein>
    <submittedName>
        <fullName evidence="2">Mucin-5B</fullName>
    </submittedName>
</protein>
<name>A0A9W9ZAE2_9CNID</name>